<gene>
    <name evidence="1" type="ORF">BS47DRAFT_1345903</name>
</gene>
<reference evidence="1" key="1">
    <citation type="journal article" date="2020" name="Nat. Commun.">
        <title>Large-scale genome sequencing of mycorrhizal fungi provides insights into the early evolution of symbiotic traits.</title>
        <authorList>
            <person name="Miyauchi S."/>
            <person name="Kiss E."/>
            <person name="Kuo A."/>
            <person name="Drula E."/>
            <person name="Kohler A."/>
            <person name="Sanchez-Garcia M."/>
            <person name="Morin E."/>
            <person name="Andreopoulos B."/>
            <person name="Barry K.W."/>
            <person name="Bonito G."/>
            <person name="Buee M."/>
            <person name="Carver A."/>
            <person name="Chen C."/>
            <person name="Cichocki N."/>
            <person name="Clum A."/>
            <person name="Culley D."/>
            <person name="Crous P.W."/>
            <person name="Fauchery L."/>
            <person name="Girlanda M."/>
            <person name="Hayes R.D."/>
            <person name="Keri Z."/>
            <person name="LaButti K."/>
            <person name="Lipzen A."/>
            <person name="Lombard V."/>
            <person name="Magnuson J."/>
            <person name="Maillard F."/>
            <person name="Murat C."/>
            <person name="Nolan M."/>
            <person name="Ohm R.A."/>
            <person name="Pangilinan J."/>
            <person name="Pereira M.F."/>
            <person name="Perotto S."/>
            <person name="Peter M."/>
            <person name="Pfister S."/>
            <person name="Riley R."/>
            <person name="Sitrit Y."/>
            <person name="Stielow J.B."/>
            <person name="Szollosi G."/>
            <person name="Zifcakova L."/>
            <person name="Stursova M."/>
            <person name="Spatafora J.W."/>
            <person name="Tedersoo L."/>
            <person name="Vaario L.M."/>
            <person name="Yamada A."/>
            <person name="Yan M."/>
            <person name="Wang P."/>
            <person name="Xu J."/>
            <person name="Bruns T."/>
            <person name="Baldrian P."/>
            <person name="Vilgalys R."/>
            <person name="Dunand C."/>
            <person name="Henrissat B."/>
            <person name="Grigoriev I.V."/>
            <person name="Hibbett D."/>
            <person name="Nagy L.G."/>
            <person name="Martin F.M."/>
        </authorList>
    </citation>
    <scope>NUCLEOTIDE SEQUENCE</scope>
    <source>
        <strain evidence="1">UP504</strain>
    </source>
</reference>
<organism evidence="1 2">
    <name type="scientific">Hydnum rufescens UP504</name>
    <dbReference type="NCBI Taxonomy" id="1448309"/>
    <lineage>
        <taxon>Eukaryota</taxon>
        <taxon>Fungi</taxon>
        <taxon>Dikarya</taxon>
        <taxon>Basidiomycota</taxon>
        <taxon>Agaricomycotina</taxon>
        <taxon>Agaricomycetes</taxon>
        <taxon>Cantharellales</taxon>
        <taxon>Hydnaceae</taxon>
        <taxon>Hydnum</taxon>
    </lineage>
</organism>
<comment type="caution">
    <text evidence="1">The sequence shown here is derived from an EMBL/GenBank/DDBJ whole genome shotgun (WGS) entry which is preliminary data.</text>
</comment>
<evidence type="ECO:0000313" key="2">
    <source>
        <dbReference type="Proteomes" id="UP000886523"/>
    </source>
</evidence>
<dbReference type="EMBL" id="MU128991">
    <property type="protein sequence ID" value="KAF9512104.1"/>
    <property type="molecule type" value="Genomic_DNA"/>
</dbReference>
<dbReference type="AlphaFoldDB" id="A0A9P6AU78"/>
<keyword evidence="2" id="KW-1185">Reference proteome</keyword>
<sequence>MLEALWAMGRPNPYIHDLRKNKTWTWSTEESYYAIPLTSIRQGRLQEFQDPQTGEFLETQGAILLLREITGIKALGLSFGGVDKHQIYAHDEEPLIWVSGYGPEFTSTPEQRARVAELLEVPLDAIVRRYRR</sequence>
<dbReference type="Proteomes" id="UP000886523">
    <property type="component" value="Unassembled WGS sequence"/>
</dbReference>
<accession>A0A9P6AU78</accession>
<proteinExistence type="predicted"/>
<evidence type="ECO:0000313" key="1">
    <source>
        <dbReference type="EMBL" id="KAF9512104.1"/>
    </source>
</evidence>
<protein>
    <submittedName>
        <fullName evidence="1">Uncharacterized protein</fullName>
    </submittedName>
</protein>
<name>A0A9P6AU78_9AGAM</name>